<accession>A0A177BCF4</accession>
<evidence type="ECO:0000256" key="8">
    <source>
        <dbReference type="ARBA" id="ARBA00022840"/>
    </source>
</evidence>
<dbReference type="SUPFAM" id="SSF52374">
    <property type="entry name" value="Nucleotidylyl transferase"/>
    <property type="match status" value="1"/>
</dbReference>
<dbReference type="Gene3D" id="1.10.240.10">
    <property type="entry name" value="Tyrosyl-Transfer RNA Synthetase"/>
    <property type="match status" value="1"/>
</dbReference>
<dbReference type="InterPro" id="IPR002306">
    <property type="entry name" value="Trp-tRNA-ligase"/>
</dbReference>
<evidence type="ECO:0000313" key="15">
    <source>
        <dbReference type="Proteomes" id="UP000078046"/>
    </source>
</evidence>
<reference evidence="14 15" key="1">
    <citation type="submission" date="2016-04" db="EMBL/GenBank/DDBJ databases">
        <title>The genome of Intoshia linei affirms orthonectids as highly simplified spiralians.</title>
        <authorList>
            <person name="Mikhailov K.V."/>
            <person name="Slusarev G.S."/>
            <person name="Nikitin M.A."/>
            <person name="Logacheva M.D."/>
            <person name="Penin A."/>
            <person name="Aleoshin V."/>
            <person name="Panchin Y.V."/>
        </authorList>
    </citation>
    <scope>NUCLEOTIDE SEQUENCE [LARGE SCALE GENOMIC DNA]</scope>
    <source>
        <strain evidence="14">Intl2013</strain>
        <tissue evidence="14">Whole animal</tissue>
    </source>
</reference>
<organism evidence="14 15">
    <name type="scientific">Intoshia linei</name>
    <dbReference type="NCBI Taxonomy" id="1819745"/>
    <lineage>
        <taxon>Eukaryota</taxon>
        <taxon>Metazoa</taxon>
        <taxon>Spiralia</taxon>
        <taxon>Lophotrochozoa</taxon>
        <taxon>Mesozoa</taxon>
        <taxon>Orthonectida</taxon>
        <taxon>Rhopaluridae</taxon>
        <taxon>Intoshia</taxon>
    </lineage>
</organism>
<dbReference type="Gene3D" id="3.40.50.620">
    <property type="entry name" value="HUPs"/>
    <property type="match status" value="1"/>
</dbReference>
<evidence type="ECO:0000256" key="2">
    <source>
        <dbReference type="ARBA" id="ARBA00005594"/>
    </source>
</evidence>
<evidence type="ECO:0000256" key="10">
    <source>
        <dbReference type="ARBA" id="ARBA00023146"/>
    </source>
</evidence>
<keyword evidence="15" id="KW-1185">Reference proteome</keyword>
<dbReference type="NCBIfam" id="TIGR00233">
    <property type="entry name" value="trpS"/>
    <property type="match status" value="1"/>
</dbReference>
<dbReference type="OrthoDB" id="10261385at2759"/>
<comment type="caution">
    <text evidence="14">The sequence shown here is derived from an EMBL/GenBank/DDBJ whole genome shotgun (WGS) entry which is preliminary data.</text>
</comment>
<sequence length="389" mass="44610">MDEDLVTPWEVKACNSHGINYDKLIVKFGTSTIDDALIKRFERLIGKPVHHLLRRGHFFTHRDFDLILTAYEEGKQIYLYTGRGPSSASLHIGHLIPFIFTKWLQDVFNAPLIIQFTDDEKYLWKNISLKEMESYVFENIKDVLAVGFNINRVYVQINTMAMHQNPLFYPTVLSIQKHITLNQVKAIFGIKESDSIGKCAFPAIEAAPCFSAMYKKIFRTNENVRCLIPCAIDQDPFFRMSRDVAPKLRFLKPSLLLSKFIPSLQGAMEKMSSSDNSTSIFLSDSPKDIKNKINKYAFSGGKDTVDEHRKFGGDCSVDVAYQYLTFFMENDNKLNQIRKDYTDGTLLSGEMKNYAIAAITAKLVEFQERRKLITSDHISLVTNYRDLSL</sequence>
<dbReference type="FunFam" id="1.10.240.10:FF:000007">
    <property type="entry name" value="Tryptophan--tRNA ligase"/>
    <property type="match status" value="1"/>
</dbReference>
<protein>
    <recommendedName>
        <fullName evidence="4">Tryptophan--tRNA ligase, cytoplasmic</fullName>
        <ecNumber evidence="3">6.1.1.2</ecNumber>
    </recommendedName>
    <alternativeName>
        <fullName evidence="11">Tryptophanyl-tRNA synthetase</fullName>
    </alternativeName>
</protein>
<dbReference type="AlphaFoldDB" id="A0A177BCF4"/>
<dbReference type="InterPro" id="IPR001412">
    <property type="entry name" value="aa-tRNA-synth_I_CS"/>
</dbReference>
<dbReference type="EC" id="6.1.1.2" evidence="3"/>
<evidence type="ECO:0000256" key="1">
    <source>
        <dbReference type="ARBA" id="ARBA00004496"/>
    </source>
</evidence>
<evidence type="ECO:0000256" key="4">
    <source>
        <dbReference type="ARBA" id="ARBA00013782"/>
    </source>
</evidence>
<dbReference type="Pfam" id="PF00579">
    <property type="entry name" value="tRNA-synt_1b"/>
    <property type="match status" value="1"/>
</dbReference>
<name>A0A177BCF4_9BILA</name>
<dbReference type="GO" id="GO:0005737">
    <property type="term" value="C:cytoplasm"/>
    <property type="evidence" value="ECO:0007669"/>
    <property type="project" value="UniProtKB-SubCell"/>
</dbReference>
<dbReference type="GO" id="GO:0006436">
    <property type="term" value="P:tryptophanyl-tRNA aminoacylation"/>
    <property type="evidence" value="ECO:0007669"/>
    <property type="project" value="InterPro"/>
</dbReference>
<evidence type="ECO:0000256" key="3">
    <source>
        <dbReference type="ARBA" id="ARBA00013161"/>
    </source>
</evidence>
<dbReference type="PANTHER" id="PTHR10055">
    <property type="entry name" value="TRYPTOPHANYL-TRNA SYNTHETASE"/>
    <property type="match status" value="1"/>
</dbReference>
<keyword evidence="6 13" id="KW-0436">Ligase</keyword>
<evidence type="ECO:0000256" key="13">
    <source>
        <dbReference type="RuleBase" id="RU363036"/>
    </source>
</evidence>
<gene>
    <name evidence="14" type="ORF">A3Q56_00305</name>
</gene>
<dbReference type="PROSITE" id="PS00178">
    <property type="entry name" value="AA_TRNA_LIGASE_I"/>
    <property type="match status" value="1"/>
</dbReference>
<comment type="catalytic activity">
    <reaction evidence="12">
        <text>tRNA(Trp) + L-tryptophan + ATP = L-tryptophyl-tRNA(Trp) + AMP + diphosphate + H(+)</text>
        <dbReference type="Rhea" id="RHEA:24080"/>
        <dbReference type="Rhea" id="RHEA-COMP:9671"/>
        <dbReference type="Rhea" id="RHEA-COMP:9705"/>
        <dbReference type="ChEBI" id="CHEBI:15378"/>
        <dbReference type="ChEBI" id="CHEBI:30616"/>
        <dbReference type="ChEBI" id="CHEBI:33019"/>
        <dbReference type="ChEBI" id="CHEBI:57912"/>
        <dbReference type="ChEBI" id="CHEBI:78442"/>
        <dbReference type="ChEBI" id="CHEBI:78535"/>
        <dbReference type="ChEBI" id="CHEBI:456215"/>
        <dbReference type="EC" id="6.1.1.2"/>
    </reaction>
</comment>
<dbReference type="GO" id="GO:0005524">
    <property type="term" value="F:ATP binding"/>
    <property type="evidence" value="ECO:0007669"/>
    <property type="project" value="UniProtKB-KW"/>
</dbReference>
<dbReference type="InterPro" id="IPR014729">
    <property type="entry name" value="Rossmann-like_a/b/a_fold"/>
</dbReference>
<evidence type="ECO:0000256" key="6">
    <source>
        <dbReference type="ARBA" id="ARBA00022598"/>
    </source>
</evidence>
<keyword evidence="7 13" id="KW-0547">Nucleotide-binding</keyword>
<evidence type="ECO:0000256" key="5">
    <source>
        <dbReference type="ARBA" id="ARBA00022490"/>
    </source>
</evidence>
<dbReference type="InterPro" id="IPR002305">
    <property type="entry name" value="aa-tRNA-synth_Ic"/>
</dbReference>
<keyword evidence="5" id="KW-0963">Cytoplasm</keyword>
<proteinExistence type="inferred from homology"/>
<dbReference type="PANTHER" id="PTHR10055:SF1">
    <property type="entry name" value="TRYPTOPHAN--TRNA LIGASE, CYTOPLASMIC"/>
    <property type="match status" value="1"/>
</dbReference>
<evidence type="ECO:0000256" key="11">
    <source>
        <dbReference type="ARBA" id="ARBA00030268"/>
    </source>
</evidence>
<dbReference type="Proteomes" id="UP000078046">
    <property type="component" value="Unassembled WGS sequence"/>
</dbReference>
<comment type="similarity">
    <text evidence="2 13">Belongs to the class-I aminoacyl-tRNA synthetase family.</text>
</comment>
<dbReference type="EMBL" id="LWCA01000015">
    <property type="protein sequence ID" value="OAF71906.1"/>
    <property type="molecule type" value="Genomic_DNA"/>
</dbReference>
<evidence type="ECO:0000256" key="9">
    <source>
        <dbReference type="ARBA" id="ARBA00022917"/>
    </source>
</evidence>
<keyword evidence="10 13" id="KW-0030">Aminoacyl-tRNA synthetase</keyword>
<dbReference type="CDD" id="cd00806">
    <property type="entry name" value="TrpRS_core"/>
    <property type="match status" value="1"/>
</dbReference>
<evidence type="ECO:0000256" key="7">
    <source>
        <dbReference type="ARBA" id="ARBA00022741"/>
    </source>
</evidence>
<evidence type="ECO:0000256" key="12">
    <source>
        <dbReference type="ARBA" id="ARBA00049929"/>
    </source>
</evidence>
<keyword evidence="8 13" id="KW-0067">ATP-binding</keyword>
<dbReference type="PRINTS" id="PR01039">
    <property type="entry name" value="TRNASYNTHTRP"/>
</dbReference>
<evidence type="ECO:0000313" key="14">
    <source>
        <dbReference type="EMBL" id="OAF71906.1"/>
    </source>
</evidence>
<comment type="subcellular location">
    <subcellularLocation>
        <location evidence="1">Cytoplasm</location>
    </subcellularLocation>
</comment>
<dbReference type="FunFam" id="3.40.50.620:FF:000033">
    <property type="entry name" value="tryptophan--tRNA ligase, cytoplasmic"/>
    <property type="match status" value="1"/>
</dbReference>
<keyword evidence="9 13" id="KW-0648">Protein biosynthesis</keyword>
<dbReference type="GO" id="GO:0004830">
    <property type="term" value="F:tryptophan-tRNA ligase activity"/>
    <property type="evidence" value="ECO:0007669"/>
    <property type="project" value="UniProtKB-EC"/>
</dbReference>